<reference evidence="1" key="1">
    <citation type="submission" date="2019-11" db="EMBL/GenBank/DDBJ databases">
        <title>Nori genome reveals adaptations in red seaweeds to the harsh intertidal environment.</title>
        <authorList>
            <person name="Wang D."/>
            <person name="Mao Y."/>
        </authorList>
    </citation>
    <scope>NUCLEOTIDE SEQUENCE</scope>
    <source>
        <tissue evidence="1">Gametophyte</tissue>
    </source>
</reference>
<organism evidence="1 2">
    <name type="scientific">Pyropia yezoensis</name>
    <name type="common">Susabi-nori</name>
    <name type="synonym">Porphyra yezoensis</name>
    <dbReference type="NCBI Taxonomy" id="2788"/>
    <lineage>
        <taxon>Eukaryota</taxon>
        <taxon>Rhodophyta</taxon>
        <taxon>Bangiophyceae</taxon>
        <taxon>Bangiales</taxon>
        <taxon>Bangiaceae</taxon>
        <taxon>Pyropia</taxon>
    </lineage>
</organism>
<comment type="caution">
    <text evidence="1">The sequence shown here is derived from an EMBL/GenBank/DDBJ whole genome shotgun (WGS) entry which is preliminary data.</text>
</comment>
<name>A0ACC3CAY5_PYRYE</name>
<keyword evidence="2" id="KW-1185">Reference proteome</keyword>
<proteinExistence type="predicted"/>
<dbReference type="Proteomes" id="UP000798662">
    <property type="component" value="Chromosome 3"/>
</dbReference>
<protein>
    <submittedName>
        <fullName evidence="1">Uncharacterized protein</fullName>
    </submittedName>
</protein>
<sequence>MHPPPSPRPTLPTDSVSKRPTTLHLPIFQAPPTPPPPPPPQPLPPRPLAPSAVMMGLSPRSGRRLRAALAHLLTGGAGTAGSVGSSRRGGGGSATGRRPGGALPSPAAAAARLVAAVAVAAAVATAATVGLLTAAAGGGRGGRGGGGGGRLLGSSPRVAADAQQGAAPAALTGLVGGADAPPPPPSHLSSHVRRPVTLRPVPPRRSPPTALQERVVAATRSAWAAYAAAAWGADELLPVTSTARDYWHLGLTILDAADTLYLLGLDDEYAAARAWVAGPALADFCLDANVSVFETTIRALGGLLGAYTVSADALWLERAVQLGDRLLPAFDTPSGIPHSNLNLASGDQTHGTHPAEALSLGLEFRTLTYLTGDGRYAAAVGRLAAAVEGGWPGDGLLGNTLDVETGEFGGELYTAGNRVDSAYEYLAKQCILMGGGGAGCVEAIRKEGLGRDGGDLMAVAVRWGREETGAPAAASAAAAAVAAERSSVGMTGGTVAAEASSATLGGALTPPIVPPTAAQVRSGAAHYGRLFLRSAEAINARLVTTSPGGRVLLGEVRRYSGARVYAGMDHLACYWPGVLALAAWSGLDDPTLRSPPLAAAAAADAANEDGGDAASWELPSGTTRVVAAEAAAAVTDAVVRGRRWGWAHLAGALTDTCAAMSSSTRTGLAPEGVFLDVDGDSGRERLRPRPGGAFNLLRPEAAEALFLLHRTTTTANTSVGGGWVGGDGGPQAAAPAAAAAAAAAVASGTQILDAFDAVSRLPATGAYASVVDVTADPAAAAGSLSGVRHFSAMESFFLAETLKYLYLLFEAPGGGEGGGGVGV</sequence>
<gene>
    <name evidence="1" type="ORF">I4F81_009538</name>
</gene>
<evidence type="ECO:0000313" key="1">
    <source>
        <dbReference type="EMBL" id="KAK1867028.1"/>
    </source>
</evidence>
<dbReference type="EMBL" id="CM020620">
    <property type="protein sequence ID" value="KAK1867028.1"/>
    <property type="molecule type" value="Genomic_DNA"/>
</dbReference>
<accession>A0ACC3CAY5</accession>
<evidence type="ECO:0000313" key="2">
    <source>
        <dbReference type="Proteomes" id="UP000798662"/>
    </source>
</evidence>